<dbReference type="RefSeq" id="WP_270150316.1">
    <property type="nucleotide sequence ID" value="NZ_CP115450.1"/>
</dbReference>
<feature type="domain" description="OLD protein-like TOPRIM" evidence="2">
    <location>
        <begin position="420"/>
        <end position="481"/>
    </location>
</feature>
<reference evidence="4" key="1">
    <citation type="submission" date="2022-12" db="EMBL/GenBank/DDBJ databases">
        <authorList>
            <person name="Mo P."/>
        </authorList>
    </citation>
    <scope>NUCLEOTIDE SEQUENCE [LARGE SCALE GENOMIC DNA]</scope>
    <source>
        <strain evidence="4">HUAS 3-15</strain>
    </source>
</reference>
<evidence type="ECO:0000313" key="4">
    <source>
        <dbReference type="Proteomes" id="UP001212821"/>
    </source>
</evidence>
<dbReference type="Gene3D" id="3.40.50.300">
    <property type="entry name" value="P-loop containing nucleotide triphosphate hydrolases"/>
    <property type="match status" value="2"/>
</dbReference>
<proteinExistence type="predicted"/>
<evidence type="ECO:0000259" key="1">
    <source>
        <dbReference type="Pfam" id="PF13304"/>
    </source>
</evidence>
<dbReference type="PANTHER" id="PTHR43581:SF2">
    <property type="entry name" value="EXCINUCLEASE ATPASE SUBUNIT"/>
    <property type="match status" value="1"/>
</dbReference>
<dbReference type="InterPro" id="IPR003959">
    <property type="entry name" value="ATPase_AAA_core"/>
</dbReference>
<dbReference type="InterPro" id="IPR034139">
    <property type="entry name" value="TOPRIM_OLD"/>
</dbReference>
<dbReference type="InterPro" id="IPR027417">
    <property type="entry name" value="P-loop_NTPase"/>
</dbReference>
<dbReference type="Pfam" id="PF13304">
    <property type="entry name" value="AAA_21"/>
    <property type="match status" value="1"/>
</dbReference>
<gene>
    <name evidence="3" type="ORF">O1G21_38160</name>
</gene>
<dbReference type="SUPFAM" id="SSF52540">
    <property type="entry name" value="P-loop containing nucleoside triphosphate hydrolases"/>
    <property type="match status" value="1"/>
</dbReference>
<dbReference type="InterPro" id="IPR051396">
    <property type="entry name" value="Bact_Antivir_Def_Nuclease"/>
</dbReference>
<name>A0ABY7QFU7_9ACTN</name>
<accession>A0ABY7QFU7</accession>
<feature type="domain" description="ATPase AAA-type core" evidence="1">
    <location>
        <begin position="312"/>
        <end position="366"/>
    </location>
</feature>
<organism evidence="3 4">
    <name type="scientific">Kitasatospora cathayae</name>
    <dbReference type="NCBI Taxonomy" id="3004092"/>
    <lineage>
        <taxon>Bacteria</taxon>
        <taxon>Bacillati</taxon>
        <taxon>Actinomycetota</taxon>
        <taxon>Actinomycetes</taxon>
        <taxon>Kitasatosporales</taxon>
        <taxon>Streptomycetaceae</taxon>
        <taxon>Kitasatospora</taxon>
    </lineage>
</organism>
<sequence length="609" mass="67118">MHLKDFTVSGFRSLTLVENIPVSAPTILAGHNDGGKSAVLAALDFLLGGYRLVEQDRTYDNPPAAGVAAAVPTRCASTWVEGRFALDTSEQGMGFPAELRIRRRVESDSAPVLEYRAQLPCDPRLRGFDSLLVPALKELVEVFGLQVEGKGLKADLQAALAAHAARSPQVAEWTALPKQLVRRLPRLLSFSGKDESPDRAVHTALAGSYQAHLADDGLQGRLRTIESEVTGLVKDDAADLCAHIKAHCPDLVEVSVEPEVSFSHGFKHAHLHISRAHGERVDLSRSGRGSNRRIALAVWEWTSRLLEDPQPDEDDMPPVQTIVVYDEPDTHLDYTHQRTVMDLIRRQCATDAVKVIVATHSMNLIDGVDIADVVHLRLEAGRTVIERLADDTHEGIDLHLGQIASALGLRNSVLLHERCFLAVEGATEQQAIPVLFRLSQGLSLQAAGIALWACNNNEGALHLARYLAAQRRTVMLLVDADSRNVAKFFRDDRLRHFGLDPATQVSFVGEAENFNELEELFEDEQWARVANRKWPRRESEQPWEAAHFKAHRGGRKFSKDILDMIKDQGSTSPDGKPEMVYELATSLGSASDVPLQLREVFAALRASAG</sequence>
<dbReference type="Proteomes" id="UP001212821">
    <property type="component" value="Chromosome"/>
</dbReference>
<dbReference type="EMBL" id="CP115450">
    <property type="protein sequence ID" value="WBP91134.1"/>
    <property type="molecule type" value="Genomic_DNA"/>
</dbReference>
<evidence type="ECO:0000313" key="3">
    <source>
        <dbReference type="EMBL" id="WBP91134.1"/>
    </source>
</evidence>
<dbReference type="PANTHER" id="PTHR43581">
    <property type="entry name" value="ATP/GTP PHOSPHATASE"/>
    <property type="match status" value="1"/>
</dbReference>
<dbReference type="Pfam" id="PF20469">
    <property type="entry name" value="OLD-like_TOPRIM"/>
    <property type="match status" value="1"/>
</dbReference>
<protein>
    <submittedName>
        <fullName evidence="3">AAA family ATPase</fullName>
    </submittedName>
</protein>
<evidence type="ECO:0000259" key="2">
    <source>
        <dbReference type="Pfam" id="PF20469"/>
    </source>
</evidence>
<keyword evidence="4" id="KW-1185">Reference proteome</keyword>